<evidence type="ECO:0000313" key="3">
    <source>
        <dbReference type="Proteomes" id="UP001521150"/>
    </source>
</evidence>
<dbReference type="RefSeq" id="WP_233734151.1">
    <property type="nucleotide sequence ID" value="NZ_JAJVCN010000004.1"/>
</dbReference>
<sequence>MAVRPFVVAVPGATAARLAAERSFRDRGWRQAANPVEANLLVVAGDIDVDLVWGQMPLPKAKVELASAADVDRAIGAAVRGLRDRRRQYAEPESTHGTASDLHRGHDDSEAVSDAHAAHGHDMGQASMAGHQHGGHDHGMGEMVMPGGIPMASRTADRDGLALDYLHIFLGPVLADWPPGLVVKAIMQGDVLQEVEVDVVGIPGNYWTEDRMPARRLDSCARLLGVAGWETAATRARELRDRVLSGQDADVDRWAKRVRRSRVLKWSLVGVGEWQGRDAWDRLNAWLDQTDVESDIATLPDLLNGSELGNARLIVASLDPDTDHG</sequence>
<protein>
    <submittedName>
        <fullName evidence="2">Uncharacterized protein</fullName>
    </submittedName>
</protein>
<name>A0ABS8ZT30_9PSEU</name>
<dbReference type="Proteomes" id="UP001521150">
    <property type="component" value="Unassembled WGS sequence"/>
</dbReference>
<keyword evidence="3" id="KW-1185">Reference proteome</keyword>
<evidence type="ECO:0000256" key="1">
    <source>
        <dbReference type="SAM" id="MobiDB-lite"/>
    </source>
</evidence>
<gene>
    <name evidence="2" type="ORF">LWC34_49300</name>
</gene>
<comment type="caution">
    <text evidence="2">The sequence shown here is derived from an EMBL/GenBank/DDBJ whole genome shotgun (WGS) entry which is preliminary data.</text>
</comment>
<reference evidence="2 3" key="1">
    <citation type="submission" date="2021-12" db="EMBL/GenBank/DDBJ databases">
        <title>Genome sequence of Kibdelosporangium philippinense ATCC 49844.</title>
        <authorList>
            <person name="Fedorov E.A."/>
            <person name="Omeragic M."/>
            <person name="Shalygina K.F."/>
            <person name="Maclea K.S."/>
        </authorList>
    </citation>
    <scope>NUCLEOTIDE SEQUENCE [LARGE SCALE GENOMIC DNA]</scope>
    <source>
        <strain evidence="2 3">ATCC 49844</strain>
    </source>
</reference>
<feature type="region of interest" description="Disordered" evidence="1">
    <location>
        <begin position="85"/>
        <end position="151"/>
    </location>
</feature>
<dbReference type="EMBL" id="JAJVCN010000004">
    <property type="protein sequence ID" value="MCE7010749.1"/>
    <property type="molecule type" value="Genomic_DNA"/>
</dbReference>
<proteinExistence type="predicted"/>
<evidence type="ECO:0000313" key="2">
    <source>
        <dbReference type="EMBL" id="MCE7010749.1"/>
    </source>
</evidence>
<organism evidence="2 3">
    <name type="scientific">Kibdelosporangium philippinense</name>
    <dbReference type="NCBI Taxonomy" id="211113"/>
    <lineage>
        <taxon>Bacteria</taxon>
        <taxon>Bacillati</taxon>
        <taxon>Actinomycetota</taxon>
        <taxon>Actinomycetes</taxon>
        <taxon>Pseudonocardiales</taxon>
        <taxon>Pseudonocardiaceae</taxon>
        <taxon>Kibdelosporangium</taxon>
    </lineage>
</organism>
<accession>A0ABS8ZT30</accession>